<proteinExistence type="predicted"/>
<keyword evidence="7" id="KW-1185">Reference proteome</keyword>
<dbReference type="FunFam" id="2.30.30.40:FF:000101">
    <property type="entry name" value="Rho GTPase activating protein 9"/>
    <property type="match status" value="1"/>
</dbReference>
<dbReference type="SMART" id="SM00326">
    <property type="entry name" value="SH3"/>
    <property type="match status" value="1"/>
</dbReference>
<sequence length="642" mass="70849">MLSGSWRRSVGHQQPAAAPAESSSGIAVCGVPSRTVVLEAQYDYNYRANDGRQVCIREGERFILLKKTNADWWQVRRIGAASKAKPLYVPATYVTEVSIAPIPSPKRLVMSASLNSNLRILPRVSLSPSPTTTCNQQHQVNKFIYRSMENLNSNSAFPDHTSAGGACLQTLPLSGFTFTPNSPSTPSGHLAVPGSAEAFTSQTIPRNPRVVPMITRSQSSSNLPENVMENPYDEVGGGFGSHVNHRMPKKSCSQWDMLGTSRKNNHLQVPTESYLSQLSWQDSPLYTEMQQEKRQSQSQPLPAPLRVKSPIRSWSCGSSTWTRPQGEAFTSTASPRRGSWKPPRRARGRSANKAGPAQTQTSPRETNHLSLPLPEAGKGNMHKFSSDFLFGSYQRTDSGWRMNQSMQRAVSSDTLNTVALSSAVPRSHNSDPQHGVRQPLSHSQSMFLPENGKVVEQSGDYTCNMTNIVVEPPSPESSPDSDGCTPELEKAGLLNKTKIAEGGRKLRKNWSLSWVVLVGNSLVFFKDPKSQTPSSWKPGNSRPESSVDLRGAQLSWANDLSSKKNVFKDRENPLDNVLLYSLRRAGSVEMLEHSGDEDDRQTSLPRSSSNLENTERKRVKTRLKKLIMKRPPLQALPGEGPH</sequence>
<feature type="region of interest" description="Disordered" evidence="4">
    <location>
        <begin position="288"/>
        <end position="378"/>
    </location>
</feature>
<dbReference type="InterPro" id="IPR050729">
    <property type="entry name" value="Rho-GAP"/>
</dbReference>
<feature type="compositionally biased region" description="Polar residues" evidence="4">
    <location>
        <begin position="602"/>
        <end position="612"/>
    </location>
</feature>
<dbReference type="FunFam" id="2.30.29.30:FF:000182">
    <property type="entry name" value="Rho GTPase activating protein 9"/>
    <property type="match status" value="1"/>
</dbReference>
<evidence type="ECO:0000259" key="5">
    <source>
        <dbReference type="PROSITE" id="PS50002"/>
    </source>
</evidence>
<evidence type="ECO:0000256" key="1">
    <source>
        <dbReference type="ARBA" id="ARBA00022443"/>
    </source>
</evidence>
<name>A0A4Z2B993_9TELE</name>
<evidence type="ECO:0000256" key="3">
    <source>
        <dbReference type="PROSITE-ProRule" id="PRU00192"/>
    </source>
</evidence>
<evidence type="ECO:0000256" key="2">
    <source>
        <dbReference type="ARBA" id="ARBA00022468"/>
    </source>
</evidence>
<organism evidence="6 7">
    <name type="scientific">Takifugu bimaculatus</name>
    <dbReference type="NCBI Taxonomy" id="433685"/>
    <lineage>
        <taxon>Eukaryota</taxon>
        <taxon>Metazoa</taxon>
        <taxon>Chordata</taxon>
        <taxon>Craniata</taxon>
        <taxon>Vertebrata</taxon>
        <taxon>Euteleostomi</taxon>
        <taxon>Actinopterygii</taxon>
        <taxon>Neopterygii</taxon>
        <taxon>Teleostei</taxon>
        <taxon>Neoteleostei</taxon>
        <taxon>Acanthomorphata</taxon>
        <taxon>Eupercaria</taxon>
        <taxon>Tetraodontiformes</taxon>
        <taxon>Tetradontoidea</taxon>
        <taxon>Tetraodontidae</taxon>
        <taxon>Takifugu</taxon>
    </lineage>
</organism>
<accession>A0A4Z2B993</accession>
<evidence type="ECO:0000256" key="4">
    <source>
        <dbReference type="SAM" id="MobiDB-lite"/>
    </source>
</evidence>
<gene>
    <name evidence="6" type="ORF">fugu_004909</name>
</gene>
<feature type="compositionally biased region" description="Polar residues" evidence="4">
    <location>
        <begin position="315"/>
        <end position="334"/>
    </location>
</feature>
<dbReference type="Gene3D" id="2.30.29.30">
    <property type="entry name" value="Pleckstrin-homology domain (PH domain)/Phosphotyrosine-binding domain (PTB)"/>
    <property type="match status" value="1"/>
</dbReference>
<dbReference type="Proteomes" id="UP000516260">
    <property type="component" value="Chromosome 5"/>
</dbReference>
<keyword evidence="2" id="KW-0343">GTPase activation</keyword>
<dbReference type="EMBL" id="SWLE01000018">
    <property type="protein sequence ID" value="TNM88655.1"/>
    <property type="molecule type" value="Genomic_DNA"/>
</dbReference>
<feature type="region of interest" description="Disordered" evidence="4">
    <location>
        <begin position="592"/>
        <end position="619"/>
    </location>
</feature>
<dbReference type="PROSITE" id="PS50002">
    <property type="entry name" value="SH3"/>
    <property type="match status" value="1"/>
</dbReference>
<dbReference type="Gene3D" id="2.30.30.40">
    <property type="entry name" value="SH3 Domains"/>
    <property type="match status" value="1"/>
</dbReference>
<protein>
    <recommendedName>
        <fullName evidence="5">SH3 domain-containing protein</fullName>
    </recommendedName>
</protein>
<dbReference type="PANTHER" id="PTHR23176:SF103">
    <property type="entry name" value="RHO GTPASE-ACTIVATING PROTEIN 9"/>
    <property type="match status" value="1"/>
</dbReference>
<feature type="compositionally biased region" description="Basic residues" evidence="4">
    <location>
        <begin position="338"/>
        <end position="350"/>
    </location>
</feature>
<feature type="domain" description="SH3" evidence="5">
    <location>
        <begin position="33"/>
        <end position="99"/>
    </location>
</feature>
<dbReference type="CDD" id="cd13233">
    <property type="entry name" value="PH_ARHGAP9-like"/>
    <property type="match status" value="1"/>
</dbReference>
<dbReference type="InterPro" id="IPR011993">
    <property type="entry name" value="PH-like_dom_sf"/>
</dbReference>
<dbReference type="SUPFAM" id="SSF50729">
    <property type="entry name" value="PH domain-like"/>
    <property type="match status" value="1"/>
</dbReference>
<dbReference type="GO" id="GO:0005096">
    <property type="term" value="F:GTPase activator activity"/>
    <property type="evidence" value="ECO:0007669"/>
    <property type="project" value="UniProtKB-KW"/>
</dbReference>
<dbReference type="GO" id="GO:0005737">
    <property type="term" value="C:cytoplasm"/>
    <property type="evidence" value="ECO:0007669"/>
    <property type="project" value="TreeGrafter"/>
</dbReference>
<evidence type="ECO:0000313" key="7">
    <source>
        <dbReference type="Proteomes" id="UP000516260"/>
    </source>
</evidence>
<dbReference type="InterPro" id="IPR001452">
    <property type="entry name" value="SH3_domain"/>
</dbReference>
<reference evidence="6 7" key="1">
    <citation type="submission" date="2019-04" db="EMBL/GenBank/DDBJ databases">
        <title>The sequence and de novo assembly of Takifugu bimaculatus genome using PacBio and Hi-C technologies.</title>
        <authorList>
            <person name="Xu P."/>
            <person name="Liu B."/>
            <person name="Zhou Z."/>
        </authorList>
    </citation>
    <scope>NUCLEOTIDE SEQUENCE [LARGE SCALE GENOMIC DNA]</scope>
    <source>
        <strain evidence="6">TB-2018</strain>
        <tissue evidence="6">Muscle</tissue>
    </source>
</reference>
<dbReference type="PANTHER" id="PTHR23176">
    <property type="entry name" value="RHO/RAC/CDC GTPASE-ACTIVATING PROTEIN"/>
    <property type="match status" value="1"/>
</dbReference>
<comment type="caution">
    <text evidence="6">The sequence shown here is derived from an EMBL/GenBank/DDBJ whole genome shotgun (WGS) entry which is preliminary data.</text>
</comment>
<dbReference type="AlphaFoldDB" id="A0A4Z2B993"/>
<dbReference type="Pfam" id="PF00018">
    <property type="entry name" value="SH3_1"/>
    <property type="match status" value="1"/>
</dbReference>
<dbReference type="SUPFAM" id="SSF50044">
    <property type="entry name" value="SH3-domain"/>
    <property type="match status" value="1"/>
</dbReference>
<dbReference type="InterPro" id="IPR036028">
    <property type="entry name" value="SH3-like_dom_sf"/>
</dbReference>
<evidence type="ECO:0000313" key="6">
    <source>
        <dbReference type="EMBL" id="TNM88655.1"/>
    </source>
</evidence>
<keyword evidence="1 3" id="KW-0728">SH3 domain</keyword>